<dbReference type="GO" id="GO:0043504">
    <property type="term" value="P:mitochondrial DNA repair"/>
    <property type="evidence" value="ECO:0007669"/>
    <property type="project" value="UniProtKB-UniRule"/>
</dbReference>
<dbReference type="EC" id="3.1.-.-" evidence="1"/>
<dbReference type="KEGG" id="cvn:111131327"/>
<keyword evidence="1" id="KW-0496">Mitochondrion</keyword>
<comment type="similarity">
    <text evidence="1">Belongs to the MGME1 family.</text>
</comment>
<dbReference type="InterPro" id="IPR011604">
    <property type="entry name" value="PDDEXK-like_dom_sf"/>
</dbReference>
<gene>
    <name evidence="4" type="primary">LOC111131327</name>
</gene>
<keyword evidence="3" id="KW-1185">Reference proteome</keyword>
<keyword evidence="1" id="KW-0540">Nuclease</keyword>
<evidence type="ECO:0000256" key="2">
    <source>
        <dbReference type="SAM" id="MobiDB-lite"/>
    </source>
</evidence>
<dbReference type="GO" id="GO:0008297">
    <property type="term" value="F:single-stranded DNA exodeoxyribonuclease activity"/>
    <property type="evidence" value="ECO:0007669"/>
    <property type="project" value="UniProtKB-UniRule"/>
</dbReference>
<dbReference type="GO" id="GO:0006264">
    <property type="term" value="P:mitochondrial DNA replication"/>
    <property type="evidence" value="ECO:0007669"/>
    <property type="project" value="TreeGrafter"/>
</dbReference>
<dbReference type="AlphaFoldDB" id="A0A8B8E467"/>
<accession>A0A8B8E467</accession>
<sequence length="386" mass="43756">MLTLCHRLGRLGLSSKGWFPQSQGYCSQQESVQDVIASIIKTAKANDPRLSNRTGKNPVPSKVRETKKQGAPKVVRGHEESEQTNSVQKCAALSSDIASEAEIETAEPVVMERKRTPVPSQTLLKKKVLQELEGQTDEEAETIAFIKSVRLSQPLTPEVEGYKEKFASFVEKMNLKRLPAVTRIISATQTDYQKYILQQWKLRMIEKLGLQGFEEYQKETFAKGHQLHSAIQQELSDKPEEVTPNIEGYWKSLQLVLPAIEHVHSLEDEISHPLLHYRGIFDCLAIYRGCPCVIDWKASAKPKPTLRDTYDYPLQLVAYAGALNQSDYLLERGIPHVNNAALVVAYENGDPAHIHFLDAAKCQYYWKKWLEKLHLYWVAKSKGDVA</sequence>
<feature type="region of interest" description="Disordered" evidence="2">
    <location>
        <begin position="46"/>
        <end position="87"/>
    </location>
</feature>
<keyword evidence="1" id="KW-0269">Exonuclease</keyword>
<feature type="active site" evidence="1">
    <location>
        <position position="282"/>
    </location>
</feature>
<feature type="active site" evidence="1">
    <location>
        <position position="295"/>
    </location>
</feature>
<evidence type="ECO:0000313" key="3">
    <source>
        <dbReference type="Proteomes" id="UP000694844"/>
    </source>
</evidence>
<proteinExistence type="inferred from homology"/>
<keyword evidence="1" id="KW-0378">Hydrolase</keyword>
<evidence type="ECO:0000313" key="4">
    <source>
        <dbReference type="RefSeq" id="XP_022334509.1"/>
    </source>
</evidence>
<feature type="active site" evidence="1">
    <location>
        <position position="297"/>
    </location>
</feature>
<protein>
    <recommendedName>
        <fullName evidence="1">Mitochondrial genome maintenance exonuclease 1</fullName>
        <ecNumber evidence="1">3.1.-.-</ecNumber>
    </recommendedName>
</protein>
<dbReference type="PANTHER" id="PTHR31340:SF3">
    <property type="entry name" value="MITOCHONDRIAL GENOME MAINTENANCE EXONUCLEASE 1"/>
    <property type="match status" value="1"/>
</dbReference>
<dbReference type="RefSeq" id="XP_022334509.1">
    <property type="nucleotide sequence ID" value="XM_022478801.1"/>
</dbReference>
<dbReference type="GO" id="GO:0005739">
    <property type="term" value="C:mitochondrion"/>
    <property type="evidence" value="ECO:0007669"/>
    <property type="project" value="UniProtKB-SubCell"/>
</dbReference>
<evidence type="ECO:0000256" key="1">
    <source>
        <dbReference type="HAMAP-Rule" id="MF_03030"/>
    </source>
</evidence>
<dbReference type="GeneID" id="111131327"/>
<organism evidence="3 4">
    <name type="scientific">Crassostrea virginica</name>
    <name type="common">Eastern oyster</name>
    <dbReference type="NCBI Taxonomy" id="6565"/>
    <lineage>
        <taxon>Eukaryota</taxon>
        <taxon>Metazoa</taxon>
        <taxon>Spiralia</taxon>
        <taxon>Lophotrochozoa</taxon>
        <taxon>Mollusca</taxon>
        <taxon>Bivalvia</taxon>
        <taxon>Autobranchia</taxon>
        <taxon>Pteriomorphia</taxon>
        <taxon>Ostreida</taxon>
        <taxon>Ostreoidea</taxon>
        <taxon>Ostreidae</taxon>
        <taxon>Crassostrea</taxon>
    </lineage>
</organism>
<dbReference type="OrthoDB" id="5777131at2759"/>
<comment type="function">
    <text evidence="1">Metal-dependent single-stranded DNA (ssDNA) exonuclease involved in mitochondrial genome maintenance.</text>
</comment>
<name>A0A8B8E467_CRAVI</name>
<comment type="subcellular location">
    <subcellularLocation>
        <location evidence="1">Mitochondrion</location>
    </subcellularLocation>
</comment>
<dbReference type="PANTHER" id="PTHR31340">
    <property type="entry name" value="MITOCHONDRIAL GENOME MAINTENANCE EXONUCLEASE 1"/>
    <property type="match status" value="1"/>
</dbReference>
<dbReference type="Proteomes" id="UP000694844">
    <property type="component" value="Chromosome 4"/>
</dbReference>
<dbReference type="HAMAP" id="MF_03030">
    <property type="entry name" value="MGME1"/>
    <property type="match status" value="1"/>
</dbReference>
<reference evidence="4" key="1">
    <citation type="submission" date="2025-08" db="UniProtKB">
        <authorList>
            <consortium name="RefSeq"/>
        </authorList>
    </citation>
    <scope>IDENTIFICATION</scope>
    <source>
        <tissue evidence="4">Whole sample</tissue>
    </source>
</reference>
<dbReference type="Gene3D" id="3.90.320.10">
    <property type="match status" value="1"/>
</dbReference>